<feature type="region of interest" description="Disordered" evidence="1">
    <location>
        <begin position="56"/>
        <end position="83"/>
    </location>
</feature>
<dbReference type="EMBL" id="KV453952">
    <property type="protein sequence ID" value="ODV70706.1"/>
    <property type="molecule type" value="Genomic_DNA"/>
</dbReference>
<evidence type="ECO:0000256" key="1">
    <source>
        <dbReference type="SAM" id="MobiDB-lite"/>
    </source>
</evidence>
<accession>A0A1E4RTY5</accession>
<dbReference type="AlphaFoldDB" id="A0A0H5C8Y8"/>
<evidence type="ECO:0000313" key="2">
    <source>
        <dbReference type="EMBL" id="CEP24806.1"/>
    </source>
</evidence>
<accession>A0A0H5C8Y8</accession>
<evidence type="ECO:0000313" key="3">
    <source>
        <dbReference type="EMBL" id="ODV70706.1"/>
    </source>
</evidence>
<dbReference type="Proteomes" id="UP000038830">
    <property type="component" value="Unassembled WGS sequence"/>
</dbReference>
<proteinExistence type="predicted"/>
<protein>
    <submittedName>
        <fullName evidence="2">Uncharacterized protein</fullName>
    </submittedName>
</protein>
<dbReference type="GeneID" id="30990426"/>
<keyword evidence="5" id="KW-1185">Reference proteome</keyword>
<feature type="compositionally biased region" description="Polar residues" evidence="1">
    <location>
        <begin position="56"/>
        <end position="82"/>
    </location>
</feature>
<evidence type="ECO:0000313" key="4">
    <source>
        <dbReference type="Proteomes" id="UP000038830"/>
    </source>
</evidence>
<dbReference type="Proteomes" id="UP000094389">
    <property type="component" value="Unassembled WGS sequence"/>
</dbReference>
<reference evidence="3 5" key="3">
    <citation type="journal article" date="2016" name="Proc. Natl. Acad. Sci. U.S.A.">
        <title>Comparative genomics of biotechnologically important yeasts.</title>
        <authorList>
            <person name="Riley R."/>
            <person name="Haridas S."/>
            <person name="Wolfe K.H."/>
            <person name="Lopes M.R."/>
            <person name="Hittinger C.T."/>
            <person name="Goeker M."/>
            <person name="Salamov A.A."/>
            <person name="Wisecaver J.H."/>
            <person name="Long T.M."/>
            <person name="Calvey C.H."/>
            <person name="Aerts A.L."/>
            <person name="Barry K.W."/>
            <person name="Choi C."/>
            <person name="Clum A."/>
            <person name="Coughlan A.Y."/>
            <person name="Deshpande S."/>
            <person name="Douglass A.P."/>
            <person name="Hanson S.J."/>
            <person name="Klenk H.-P."/>
            <person name="LaButti K.M."/>
            <person name="Lapidus A."/>
            <person name="Lindquist E.A."/>
            <person name="Lipzen A.M."/>
            <person name="Meier-Kolthoff J.P."/>
            <person name="Ohm R.A."/>
            <person name="Otillar R.P."/>
            <person name="Pangilinan J.L."/>
            <person name="Peng Y."/>
            <person name="Rokas A."/>
            <person name="Rosa C.A."/>
            <person name="Scheuner C."/>
            <person name="Sibirny A.A."/>
            <person name="Slot J.C."/>
            <person name="Stielow J.B."/>
            <person name="Sun H."/>
            <person name="Kurtzman C.P."/>
            <person name="Blackwell M."/>
            <person name="Grigoriev I.V."/>
            <person name="Jeffries T.W."/>
        </authorList>
    </citation>
    <scope>NUCLEOTIDE SEQUENCE [LARGE SCALE GENOMIC DNA]</scope>
    <source>
        <strain evidence="5">ATCC 18201 / CBS 1600 / BCRC 20928 / JCM 3617 / NBRC 0987 / NRRL Y-1542</strain>
        <strain evidence="3">NRRL Y-1542</strain>
    </source>
</reference>
<name>A0A0H5C8Y8_CYBJN</name>
<gene>
    <name evidence="2" type="ORF">BN1211_5723</name>
    <name evidence="3" type="ORF">CYBJADRAFT_170016</name>
</gene>
<evidence type="ECO:0000313" key="5">
    <source>
        <dbReference type="Proteomes" id="UP000094389"/>
    </source>
</evidence>
<organism evidence="2 4">
    <name type="scientific">Cyberlindnera jadinii (strain ATCC 18201 / CBS 1600 / BCRC 20928 / JCM 3617 / NBRC 0987 / NRRL Y-1542)</name>
    <name type="common">Torula yeast</name>
    <name type="synonym">Candida utilis</name>
    <dbReference type="NCBI Taxonomy" id="983966"/>
    <lineage>
        <taxon>Eukaryota</taxon>
        <taxon>Fungi</taxon>
        <taxon>Dikarya</taxon>
        <taxon>Ascomycota</taxon>
        <taxon>Saccharomycotina</taxon>
        <taxon>Saccharomycetes</taxon>
        <taxon>Phaffomycetales</taxon>
        <taxon>Phaffomycetaceae</taxon>
        <taxon>Cyberlindnera</taxon>
    </lineage>
</organism>
<dbReference type="EMBL" id="CDQK01000007">
    <property type="protein sequence ID" value="CEP24806.1"/>
    <property type="molecule type" value="Genomic_DNA"/>
</dbReference>
<reference evidence="2" key="1">
    <citation type="submission" date="2014-12" db="EMBL/GenBank/DDBJ databases">
        <authorList>
            <person name="Jaenicke S."/>
        </authorList>
    </citation>
    <scope>NUCLEOTIDE SEQUENCE [LARGE SCALE GENOMIC DNA]</scope>
    <source>
        <strain evidence="2">CBS1600</strain>
    </source>
</reference>
<reference evidence="4" key="2">
    <citation type="journal article" date="2015" name="J. Biotechnol.">
        <title>The structure of the Cyberlindnera jadinii genome and its relation to Candida utilis analyzed by the occurrence of single nucleotide polymorphisms.</title>
        <authorList>
            <person name="Rupp O."/>
            <person name="Brinkrolf K."/>
            <person name="Buerth C."/>
            <person name="Kunigo M."/>
            <person name="Schneider J."/>
            <person name="Jaenicke S."/>
            <person name="Goesmann A."/>
            <person name="Puehler A."/>
            <person name="Jaeger K.-E."/>
            <person name="Ernst J.F."/>
        </authorList>
    </citation>
    <scope>NUCLEOTIDE SEQUENCE [LARGE SCALE GENOMIC DNA]</scope>
    <source>
        <strain evidence="4">ATCC 18201 / CBS 1600 / BCRC 20928 / JCM 3617 / NBRC 0987 / NRRL Y-1542</strain>
    </source>
</reference>
<sequence length="111" mass="11704">MSLITDSSVALATDTQLATLSALPTVILPSSQLSSVSSSFYTDLSQVTDLSTWRQDSSSTEISTPANSTATSVSYERQTSGAMPNGHKDIKGVSWKTMALVPLILLLPALL</sequence>
<dbReference type="RefSeq" id="XP_020067745.1">
    <property type="nucleotide sequence ID" value="XM_020216030.1"/>
</dbReference>